<dbReference type="EMBL" id="CAJVQB010059963">
    <property type="protein sequence ID" value="CAG8839219.1"/>
    <property type="molecule type" value="Genomic_DNA"/>
</dbReference>
<evidence type="ECO:0000313" key="1">
    <source>
        <dbReference type="EMBL" id="CAG8839219.1"/>
    </source>
</evidence>
<name>A0ABN7WTA5_GIGMA</name>
<proteinExistence type="predicted"/>
<gene>
    <name evidence="1" type="ORF">GMARGA_LOCUS34350</name>
</gene>
<comment type="caution">
    <text evidence="1">The sequence shown here is derived from an EMBL/GenBank/DDBJ whole genome shotgun (WGS) entry which is preliminary data.</text>
</comment>
<reference evidence="1 2" key="1">
    <citation type="submission" date="2021-06" db="EMBL/GenBank/DDBJ databases">
        <authorList>
            <person name="Kallberg Y."/>
            <person name="Tangrot J."/>
            <person name="Rosling A."/>
        </authorList>
    </citation>
    <scope>NUCLEOTIDE SEQUENCE [LARGE SCALE GENOMIC DNA]</scope>
    <source>
        <strain evidence="1 2">120-4 pot B 10/14</strain>
    </source>
</reference>
<evidence type="ECO:0000313" key="2">
    <source>
        <dbReference type="Proteomes" id="UP000789901"/>
    </source>
</evidence>
<dbReference type="Proteomes" id="UP000789901">
    <property type="component" value="Unassembled WGS sequence"/>
</dbReference>
<feature type="non-terminal residue" evidence="1">
    <location>
        <position position="1"/>
    </location>
</feature>
<organism evidence="1 2">
    <name type="scientific">Gigaspora margarita</name>
    <dbReference type="NCBI Taxonomy" id="4874"/>
    <lineage>
        <taxon>Eukaryota</taxon>
        <taxon>Fungi</taxon>
        <taxon>Fungi incertae sedis</taxon>
        <taxon>Mucoromycota</taxon>
        <taxon>Glomeromycotina</taxon>
        <taxon>Glomeromycetes</taxon>
        <taxon>Diversisporales</taxon>
        <taxon>Gigasporaceae</taxon>
        <taxon>Gigaspora</taxon>
    </lineage>
</organism>
<sequence>SQTPQKPNSFRKKICRKERIQNGTCSTHRKLEHIFDPKYNTDIKKKPRV</sequence>
<accession>A0ABN7WTA5</accession>
<protein>
    <submittedName>
        <fullName evidence="1">33149_t:CDS:1</fullName>
    </submittedName>
</protein>
<keyword evidence="2" id="KW-1185">Reference proteome</keyword>